<evidence type="ECO:0000313" key="12">
    <source>
        <dbReference type="EMBL" id="AET04247.2"/>
    </source>
</evidence>
<evidence type="ECO:0000313" key="14">
    <source>
        <dbReference type="Proteomes" id="UP000002051"/>
    </source>
</evidence>
<dbReference type="InterPro" id="IPR003245">
    <property type="entry name" value="Phytocyanin_dom"/>
</dbReference>
<feature type="chain" id="PRO_5014574329" evidence="10">
    <location>
        <begin position="22"/>
        <end position="191"/>
    </location>
</feature>
<keyword evidence="5" id="KW-0472">Membrane</keyword>
<keyword evidence="7" id="KW-0325">Glycoprotein</keyword>
<comment type="similarity">
    <text evidence="9">Belongs to the early nodulin-like (ENODL) family.</text>
</comment>
<dbReference type="SUPFAM" id="SSF49503">
    <property type="entry name" value="Cupredoxins"/>
    <property type="match status" value="1"/>
</dbReference>
<dbReference type="GO" id="GO:0098552">
    <property type="term" value="C:side of membrane"/>
    <property type="evidence" value="ECO:0007669"/>
    <property type="project" value="UniProtKB-KW"/>
</dbReference>
<name>G7LJE2_MEDTR</name>
<dbReference type="GO" id="GO:0009055">
    <property type="term" value="F:electron transfer activity"/>
    <property type="evidence" value="ECO:0007669"/>
    <property type="project" value="InterPro"/>
</dbReference>
<dbReference type="PaxDb" id="3880-AET04247"/>
<dbReference type="InterPro" id="IPR039391">
    <property type="entry name" value="Phytocyanin-like"/>
</dbReference>
<dbReference type="InterPro" id="IPR008972">
    <property type="entry name" value="Cupredoxin"/>
</dbReference>
<organism evidence="12 14">
    <name type="scientific">Medicago truncatula</name>
    <name type="common">Barrel medic</name>
    <name type="synonym">Medicago tribuloides</name>
    <dbReference type="NCBI Taxonomy" id="3880"/>
    <lineage>
        <taxon>Eukaryota</taxon>
        <taxon>Viridiplantae</taxon>
        <taxon>Streptophyta</taxon>
        <taxon>Embryophyta</taxon>
        <taxon>Tracheophyta</taxon>
        <taxon>Spermatophyta</taxon>
        <taxon>Magnoliopsida</taxon>
        <taxon>eudicotyledons</taxon>
        <taxon>Gunneridae</taxon>
        <taxon>Pentapetalae</taxon>
        <taxon>rosids</taxon>
        <taxon>fabids</taxon>
        <taxon>Fabales</taxon>
        <taxon>Fabaceae</taxon>
        <taxon>Papilionoideae</taxon>
        <taxon>50 kb inversion clade</taxon>
        <taxon>NPAAA clade</taxon>
        <taxon>Hologalegina</taxon>
        <taxon>IRL clade</taxon>
        <taxon>Trifolieae</taxon>
        <taxon>Medicago</taxon>
    </lineage>
</organism>
<dbReference type="OrthoDB" id="2015640at2759"/>
<accession>G7LJE2</accession>
<evidence type="ECO:0000256" key="1">
    <source>
        <dbReference type="ARBA" id="ARBA00004609"/>
    </source>
</evidence>
<keyword evidence="2" id="KW-1003">Cell membrane</keyword>
<proteinExistence type="inferred from homology"/>
<dbReference type="eggNOG" id="ENOG502RZ81">
    <property type="taxonomic scope" value="Eukaryota"/>
</dbReference>
<dbReference type="FunFam" id="2.60.40.420:FF:000010">
    <property type="entry name" value="Early nodulin-like protein 1"/>
    <property type="match status" value="1"/>
</dbReference>
<evidence type="ECO:0000256" key="10">
    <source>
        <dbReference type="SAM" id="SignalP"/>
    </source>
</evidence>
<evidence type="ECO:0000256" key="5">
    <source>
        <dbReference type="ARBA" id="ARBA00023136"/>
    </source>
</evidence>
<evidence type="ECO:0000256" key="2">
    <source>
        <dbReference type="ARBA" id="ARBA00022475"/>
    </source>
</evidence>
<dbReference type="Pfam" id="PF02298">
    <property type="entry name" value="Cu_bind_like"/>
    <property type="match status" value="1"/>
</dbReference>
<dbReference type="EMBL" id="CM001224">
    <property type="protein sequence ID" value="AET04247.2"/>
    <property type="molecule type" value="Genomic_DNA"/>
</dbReference>
<dbReference type="PROSITE" id="PS51485">
    <property type="entry name" value="PHYTOCYANIN"/>
    <property type="match status" value="1"/>
</dbReference>
<keyword evidence="4 10" id="KW-0732">Signal</keyword>
<dbReference type="InterPro" id="IPR041846">
    <property type="entry name" value="ENL_dom"/>
</dbReference>
<dbReference type="HOGENOM" id="CLU_058719_1_0_1"/>
<accession>A0A0C3Y4Q4</accession>
<dbReference type="CDD" id="cd11019">
    <property type="entry name" value="OsENODL1_like"/>
    <property type="match status" value="1"/>
</dbReference>
<evidence type="ECO:0000256" key="7">
    <source>
        <dbReference type="ARBA" id="ARBA00023180"/>
    </source>
</evidence>
<dbReference type="PANTHER" id="PTHR33021:SF185">
    <property type="entry name" value="EARLY NODULIN-LIKE PROTEIN 3-RELATED"/>
    <property type="match status" value="1"/>
</dbReference>
<dbReference type="EnsemblPlants" id="AET04247">
    <property type="protein sequence ID" value="AET04247"/>
    <property type="gene ID" value="MTR_8g086360"/>
</dbReference>
<evidence type="ECO:0000256" key="8">
    <source>
        <dbReference type="ARBA" id="ARBA00023288"/>
    </source>
</evidence>
<dbReference type="PANTHER" id="PTHR33021">
    <property type="entry name" value="BLUE COPPER PROTEIN"/>
    <property type="match status" value="1"/>
</dbReference>
<evidence type="ECO:0000313" key="13">
    <source>
        <dbReference type="EnsemblPlants" id="AET04247"/>
    </source>
</evidence>
<keyword evidence="14" id="KW-1185">Reference proteome</keyword>
<feature type="domain" description="Phytocyanin" evidence="11">
    <location>
        <begin position="22"/>
        <end position="123"/>
    </location>
</feature>
<dbReference type="KEGG" id="mtr:11417995"/>
<dbReference type="Proteomes" id="UP000002051">
    <property type="component" value="Chromosome 8"/>
</dbReference>
<evidence type="ECO:0000259" key="11">
    <source>
        <dbReference type="PROSITE" id="PS51485"/>
    </source>
</evidence>
<dbReference type="AlphaFoldDB" id="G7LJE2"/>
<reference evidence="12 14" key="2">
    <citation type="journal article" date="2014" name="BMC Genomics">
        <title>An improved genome release (version Mt4.0) for the model legume Medicago truncatula.</title>
        <authorList>
            <person name="Tang H."/>
            <person name="Krishnakumar V."/>
            <person name="Bidwell S."/>
            <person name="Rosen B."/>
            <person name="Chan A."/>
            <person name="Zhou S."/>
            <person name="Gentzbittel L."/>
            <person name="Childs K.L."/>
            <person name="Yandell M."/>
            <person name="Gundlach H."/>
            <person name="Mayer K.F."/>
            <person name="Schwartz D.C."/>
            <person name="Town C.D."/>
        </authorList>
    </citation>
    <scope>GENOME REANNOTATION</scope>
    <source>
        <strain evidence="13 14">cv. Jemalong A17</strain>
    </source>
</reference>
<evidence type="ECO:0000256" key="3">
    <source>
        <dbReference type="ARBA" id="ARBA00022622"/>
    </source>
</evidence>
<keyword evidence="8" id="KW-0449">Lipoprotein</keyword>
<reference evidence="12 14" key="1">
    <citation type="journal article" date="2011" name="Nature">
        <title>The Medicago genome provides insight into the evolution of rhizobial symbioses.</title>
        <authorList>
            <person name="Young N.D."/>
            <person name="Debelle F."/>
            <person name="Oldroyd G.E."/>
            <person name="Geurts R."/>
            <person name="Cannon S.B."/>
            <person name="Udvardi M.K."/>
            <person name="Benedito V.A."/>
            <person name="Mayer K.F."/>
            <person name="Gouzy J."/>
            <person name="Schoof H."/>
            <person name="Van de Peer Y."/>
            <person name="Proost S."/>
            <person name="Cook D.R."/>
            <person name="Meyers B.C."/>
            <person name="Spannagl M."/>
            <person name="Cheung F."/>
            <person name="De Mita S."/>
            <person name="Krishnakumar V."/>
            <person name="Gundlach H."/>
            <person name="Zhou S."/>
            <person name="Mudge J."/>
            <person name="Bharti A.K."/>
            <person name="Murray J.D."/>
            <person name="Naoumkina M.A."/>
            <person name="Rosen B."/>
            <person name="Silverstein K.A."/>
            <person name="Tang H."/>
            <person name="Rombauts S."/>
            <person name="Zhao P.X."/>
            <person name="Zhou P."/>
            <person name="Barbe V."/>
            <person name="Bardou P."/>
            <person name="Bechner M."/>
            <person name="Bellec A."/>
            <person name="Berger A."/>
            <person name="Berges H."/>
            <person name="Bidwell S."/>
            <person name="Bisseling T."/>
            <person name="Choisne N."/>
            <person name="Couloux A."/>
            <person name="Denny R."/>
            <person name="Deshpande S."/>
            <person name="Dai X."/>
            <person name="Doyle J.J."/>
            <person name="Dudez A.M."/>
            <person name="Farmer A.D."/>
            <person name="Fouteau S."/>
            <person name="Franken C."/>
            <person name="Gibelin C."/>
            <person name="Gish J."/>
            <person name="Goldstein S."/>
            <person name="Gonzalez A.J."/>
            <person name="Green P.J."/>
            <person name="Hallab A."/>
            <person name="Hartog M."/>
            <person name="Hua A."/>
            <person name="Humphray S.J."/>
            <person name="Jeong D.H."/>
            <person name="Jing Y."/>
            <person name="Jocker A."/>
            <person name="Kenton S.M."/>
            <person name="Kim D.J."/>
            <person name="Klee K."/>
            <person name="Lai H."/>
            <person name="Lang C."/>
            <person name="Lin S."/>
            <person name="Macmil S.L."/>
            <person name="Magdelenat G."/>
            <person name="Matthews L."/>
            <person name="McCorrison J."/>
            <person name="Monaghan E.L."/>
            <person name="Mun J.H."/>
            <person name="Najar F.Z."/>
            <person name="Nicholson C."/>
            <person name="Noirot C."/>
            <person name="O'Bleness M."/>
            <person name="Paule C.R."/>
            <person name="Poulain J."/>
            <person name="Prion F."/>
            <person name="Qin B."/>
            <person name="Qu C."/>
            <person name="Retzel E.F."/>
            <person name="Riddle C."/>
            <person name="Sallet E."/>
            <person name="Samain S."/>
            <person name="Samson N."/>
            <person name="Sanders I."/>
            <person name="Saurat O."/>
            <person name="Scarpelli C."/>
            <person name="Schiex T."/>
            <person name="Segurens B."/>
            <person name="Severin A.J."/>
            <person name="Sherrier D.J."/>
            <person name="Shi R."/>
            <person name="Sims S."/>
            <person name="Singer S.R."/>
            <person name="Sinharoy S."/>
            <person name="Sterck L."/>
            <person name="Viollet A."/>
            <person name="Wang B.B."/>
            <person name="Wang K."/>
            <person name="Wang M."/>
            <person name="Wang X."/>
            <person name="Warfsmann J."/>
            <person name="Weissenbach J."/>
            <person name="White D.D."/>
            <person name="White J.D."/>
            <person name="Wiley G.B."/>
            <person name="Wincker P."/>
            <person name="Xing Y."/>
            <person name="Yang L."/>
            <person name="Yao Z."/>
            <person name="Ying F."/>
            <person name="Zhai J."/>
            <person name="Zhou L."/>
            <person name="Zuber A."/>
            <person name="Denarie J."/>
            <person name="Dixon R.A."/>
            <person name="May G.D."/>
            <person name="Schwartz D.C."/>
            <person name="Rogers J."/>
            <person name="Quetier F."/>
            <person name="Town C.D."/>
            <person name="Roe B.A."/>
        </authorList>
    </citation>
    <scope>NUCLEOTIDE SEQUENCE [LARGE SCALE GENOMIC DNA]</scope>
    <source>
        <strain evidence="12">A17</strain>
        <strain evidence="13 14">cv. Jemalong A17</strain>
    </source>
</reference>
<evidence type="ECO:0000256" key="6">
    <source>
        <dbReference type="ARBA" id="ARBA00023157"/>
    </source>
</evidence>
<dbReference type="STRING" id="3880.G7LJE2"/>
<dbReference type="Gene3D" id="2.60.40.420">
    <property type="entry name" value="Cupredoxins - blue copper proteins"/>
    <property type="match status" value="1"/>
</dbReference>
<sequence>MRSSFLLILSMLIISTPLLSAHKFKVGGKDGWTVKASGHYEVWASRIKFLVSDTLNFKYNKLVDSLLMVNKQAYDSCNVTNPIRKMHGGDSTFLLDKPGHFYFISGNVKHCVKGEKLSLVVLSHQEHHGPSLSPVPANAPTSGVHDGIALVSSGHHMVAPAPHHDHSGFTRLSGSFVVCVVLALILDSFVF</sequence>
<evidence type="ECO:0000256" key="4">
    <source>
        <dbReference type="ARBA" id="ARBA00022729"/>
    </source>
</evidence>
<keyword evidence="3" id="KW-0336">GPI-anchor</keyword>
<keyword evidence="6" id="KW-1015">Disulfide bond</keyword>
<feature type="signal peptide" evidence="10">
    <location>
        <begin position="1"/>
        <end position="21"/>
    </location>
</feature>
<comment type="subcellular location">
    <subcellularLocation>
        <location evidence="1">Cell membrane</location>
        <topology evidence="1">Lipid-anchor</topology>
        <topology evidence="1">GPI-anchor</topology>
    </subcellularLocation>
</comment>
<dbReference type="GO" id="GO:0005886">
    <property type="term" value="C:plasma membrane"/>
    <property type="evidence" value="ECO:0000318"/>
    <property type="project" value="GO_Central"/>
</dbReference>
<reference evidence="13" key="3">
    <citation type="submission" date="2015-04" db="UniProtKB">
        <authorList>
            <consortium name="EnsemblPlants"/>
        </authorList>
    </citation>
    <scope>IDENTIFICATION</scope>
    <source>
        <strain evidence="13">cv. Jemalong A17</strain>
    </source>
</reference>
<protein>
    <submittedName>
        <fullName evidence="12">Plastocyanin-like domain protein</fullName>
    </submittedName>
</protein>
<gene>
    <name evidence="13" type="primary">11417995</name>
    <name evidence="12" type="ordered locus">MTR_8g086360</name>
</gene>
<evidence type="ECO:0000256" key="9">
    <source>
        <dbReference type="ARBA" id="ARBA00035011"/>
    </source>
</evidence>